<feature type="region of interest" description="Disordered" evidence="1">
    <location>
        <begin position="1"/>
        <end position="67"/>
    </location>
</feature>
<sequence>MRRQPRPAIRHHDPERGHPRRGPRKTRHLPRQVPGKLTSPHQNGGRDRDAPTSAPPGRARPGDATGTWTWSRLMKCQKLVDLLTDYLEGDLEEEERAHLEEHLAYCPPCVDFLQRYKNTGPACKKVLIARMPDSMQQALSDFLRSRLDSPDSSRD</sequence>
<dbReference type="AlphaFoldDB" id="A0A328C8P6"/>
<protein>
    <recommendedName>
        <fullName evidence="2">Putative zinc-finger domain-containing protein</fullName>
    </recommendedName>
</protein>
<accession>A0A328C8P6</accession>
<organism evidence="3 4">
    <name type="scientific">Lujinxingia litoralis</name>
    <dbReference type="NCBI Taxonomy" id="2211119"/>
    <lineage>
        <taxon>Bacteria</taxon>
        <taxon>Deltaproteobacteria</taxon>
        <taxon>Bradymonadales</taxon>
        <taxon>Lujinxingiaceae</taxon>
        <taxon>Lujinxingia</taxon>
    </lineage>
</organism>
<feature type="domain" description="Putative zinc-finger" evidence="2">
    <location>
        <begin position="76"/>
        <end position="109"/>
    </location>
</feature>
<keyword evidence="4" id="KW-1185">Reference proteome</keyword>
<evidence type="ECO:0000259" key="2">
    <source>
        <dbReference type="Pfam" id="PF13490"/>
    </source>
</evidence>
<gene>
    <name evidence="3" type="ORF">DL240_12915</name>
</gene>
<dbReference type="InterPro" id="IPR041916">
    <property type="entry name" value="Anti_sigma_zinc_sf"/>
</dbReference>
<feature type="compositionally biased region" description="Basic residues" evidence="1">
    <location>
        <begin position="18"/>
        <end position="30"/>
    </location>
</feature>
<dbReference type="Pfam" id="PF13490">
    <property type="entry name" value="zf-HC2"/>
    <property type="match status" value="1"/>
</dbReference>
<evidence type="ECO:0000256" key="1">
    <source>
        <dbReference type="SAM" id="MobiDB-lite"/>
    </source>
</evidence>
<proteinExistence type="predicted"/>
<evidence type="ECO:0000313" key="3">
    <source>
        <dbReference type="EMBL" id="RAL21746.1"/>
    </source>
</evidence>
<dbReference type="EMBL" id="QHKO01000005">
    <property type="protein sequence ID" value="RAL21746.1"/>
    <property type="molecule type" value="Genomic_DNA"/>
</dbReference>
<evidence type="ECO:0000313" key="4">
    <source>
        <dbReference type="Proteomes" id="UP000249169"/>
    </source>
</evidence>
<name>A0A328C8P6_9DELT</name>
<reference evidence="3 4" key="1">
    <citation type="submission" date="2018-05" db="EMBL/GenBank/DDBJ databases">
        <title>Lujinxingia marina gen. nov. sp. nov., a new facultative anaerobic member of the class Deltaproteobacteria, and proposal of Lujinxingaceae fam. nov.</title>
        <authorList>
            <person name="Li C.-M."/>
        </authorList>
    </citation>
    <scope>NUCLEOTIDE SEQUENCE [LARGE SCALE GENOMIC DNA]</scope>
    <source>
        <strain evidence="3 4">B210</strain>
    </source>
</reference>
<dbReference type="Gene3D" id="1.10.10.1320">
    <property type="entry name" value="Anti-sigma factor, zinc-finger domain"/>
    <property type="match status" value="1"/>
</dbReference>
<comment type="caution">
    <text evidence="3">The sequence shown here is derived from an EMBL/GenBank/DDBJ whole genome shotgun (WGS) entry which is preliminary data.</text>
</comment>
<dbReference type="Proteomes" id="UP000249169">
    <property type="component" value="Unassembled WGS sequence"/>
</dbReference>
<dbReference type="InterPro" id="IPR027383">
    <property type="entry name" value="Znf_put"/>
</dbReference>